<gene>
    <name evidence="1" type="ORF">PHLCEN_2v8637</name>
</gene>
<dbReference type="Proteomes" id="UP000186601">
    <property type="component" value="Unassembled WGS sequence"/>
</dbReference>
<dbReference type="AlphaFoldDB" id="A0A2R6NT29"/>
<comment type="caution">
    <text evidence="1">The sequence shown here is derived from an EMBL/GenBank/DDBJ whole genome shotgun (WGS) entry which is preliminary data.</text>
</comment>
<evidence type="ECO:0000313" key="1">
    <source>
        <dbReference type="EMBL" id="PSR76139.1"/>
    </source>
</evidence>
<accession>A0A2R6NT29</accession>
<reference evidence="1 2" key="1">
    <citation type="submission" date="2018-02" db="EMBL/GenBank/DDBJ databases">
        <title>Genome sequence of the basidiomycete white-rot fungus Phlebia centrifuga.</title>
        <authorList>
            <person name="Granchi Z."/>
            <person name="Peng M."/>
            <person name="de Vries R.P."/>
            <person name="Hilden K."/>
            <person name="Makela M.R."/>
            <person name="Grigoriev I."/>
            <person name="Riley R."/>
        </authorList>
    </citation>
    <scope>NUCLEOTIDE SEQUENCE [LARGE SCALE GENOMIC DNA]</scope>
    <source>
        <strain evidence="1 2">FBCC195</strain>
    </source>
</reference>
<dbReference type="EMBL" id="MLYV02000860">
    <property type="protein sequence ID" value="PSR76139.1"/>
    <property type="molecule type" value="Genomic_DNA"/>
</dbReference>
<keyword evidence="2" id="KW-1185">Reference proteome</keyword>
<dbReference type="OrthoDB" id="2953893at2759"/>
<sequence>MSGIMAAVVQTAFAARIWLLTNSRWGRVFIVTLLNMKTGFSATDDIVNRLVRLVIETGSLTGPIMVNALAGRSMGSPTSQNGMNSAHALQESFIARDISLQEIEFDLGTHLVNGSGGFT</sequence>
<protein>
    <submittedName>
        <fullName evidence="1">Uncharacterized protein</fullName>
    </submittedName>
</protein>
<organism evidence="1 2">
    <name type="scientific">Hermanssonia centrifuga</name>
    <dbReference type="NCBI Taxonomy" id="98765"/>
    <lineage>
        <taxon>Eukaryota</taxon>
        <taxon>Fungi</taxon>
        <taxon>Dikarya</taxon>
        <taxon>Basidiomycota</taxon>
        <taxon>Agaricomycotina</taxon>
        <taxon>Agaricomycetes</taxon>
        <taxon>Polyporales</taxon>
        <taxon>Meruliaceae</taxon>
        <taxon>Hermanssonia</taxon>
    </lineage>
</organism>
<evidence type="ECO:0000313" key="2">
    <source>
        <dbReference type="Proteomes" id="UP000186601"/>
    </source>
</evidence>
<name>A0A2R6NT29_9APHY</name>
<proteinExistence type="predicted"/>